<keyword evidence="2" id="KW-1185">Reference proteome</keyword>
<sequence length="260" mass="29370">MASVVELIYGDQSRFHSLEALLLEVDLKRPEYRNGHLWVNADSYWGRLVTPVYGARLAALGGSAEADRALLDLVEVTVRRFLRGESLARKQLPPWLPRLRAALLVDGYRMKIDRGGGAEGEVRCRLKPLPWLPLRLAERVALLCTELEVRGQQTALDHMRQAVKHYERQRFAACEKRLRSALRQVTAYAAGTGDLDEARNVRHLVDTGRLTIPAGTRLLHDLRDMLVEDPHPHRTRADATRFRIQLTATHAAGLLAKVEL</sequence>
<proteinExistence type="predicted"/>
<organism evidence="1 2">
    <name type="scientific">Nocardia yunnanensis</name>
    <dbReference type="NCBI Taxonomy" id="2382165"/>
    <lineage>
        <taxon>Bacteria</taxon>
        <taxon>Bacillati</taxon>
        <taxon>Actinomycetota</taxon>
        <taxon>Actinomycetes</taxon>
        <taxon>Mycobacteriales</taxon>
        <taxon>Nocardiaceae</taxon>
        <taxon>Nocardia</taxon>
    </lineage>
</organism>
<dbReference type="KEGG" id="nyu:D7D52_22915"/>
<evidence type="ECO:0000313" key="2">
    <source>
        <dbReference type="Proteomes" id="UP000267164"/>
    </source>
</evidence>
<evidence type="ECO:0000313" key="1">
    <source>
        <dbReference type="EMBL" id="AYF76214.1"/>
    </source>
</evidence>
<reference evidence="1 2" key="1">
    <citation type="submission" date="2018-09" db="EMBL/GenBank/DDBJ databases">
        <title>Nocardia yunnanensis sp. nov., an actinomycete isolated from a soil sample.</title>
        <authorList>
            <person name="Zhang J."/>
        </authorList>
    </citation>
    <scope>NUCLEOTIDE SEQUENCE [LARGE SCALE GENOMIC DNA]</scope>
    <source>
        <strain evidence="1 2">CFHS0054</strain>
    </source>
</reference>
<dbReference type="OrthoDB" id="4533185at2"/>
<accession>A0A386ZGB8</accession>
<gene>
    <name evidence="1" type="ORF">D7D52_22915</name>
</gene>
<name>A0A386ZGB8_9NOCA</name>
<dbReference type="EMBL" id="CP032568">
    <property type="protein sequence ID" value="AYF76214.1"/>
    <property type="molecule type" value="Genomic_DNA"/>
</dbReference>
<protein>
    <submittedName>
        <fullName evidence="1">Uncharacterized protein</fullName>
    </submittedName>
</protein>
<dbReference type="AlphaFoldDB" id="A0A386ZGB8"/>
<dbReference type="Proteomes" id="UP000267164">
    <property type="component" value="Chromosome"/>
</dbReference>